<keyword evidence="6" id="KW-0358">Heparin-binding</keyword>
<keyword evidence="9 13" id="KW-1015">Disulfide bond</keyword>
<feature type="domain" description="Sushi" evidence="14">
    <location>
        <begin position="221"/>
        <end position="280"/>
    </location>
</feature>
<keyword evidence="7" id="KW-0732">Signal</keyword>
<dbReference type="InterPro" id="IPR050350">
    <property type="entry name" value="Compl-Cell_Adhes-Reg"/>
</dbReference>
<evidence type="ECO:0000256" key="5">
    <source>
        <dbReference type="ARBA" id="ARBA00022659"/>
    </source>
</evidence>
<dbReference type="Pfam" id="PF09014">
    <property type="entry name" value="Sushi_2"/>
    <property type="match status" value="1"/>
</dbReference>
<evidence type="ECO:0000256" key="7">
    <source>
        <dbReference type="ARBA" id="ARBA00022729"/>
    </source>
</evidence>
<evidence type="ECO:0000256" key="10">
    <source>
        <dbReference type="ARBA" id="ARBA00023180"/>
    </source>
</evidence>
<dbReference type="InterPro" id="IPR035976">
    <property type="entry name" value="Sushi/SCR/CCP_sf"/>
</dbReference>
<feature type="domain" description="Sushi" evidence="14">
    <location>
        <begin position="39"/>
        <end position="99"/>
    </location>
</feature>
<accession>A0A2D4JQD0</accession>
<keyword evidence="8" id="KW-0677">Repeat</keyword>
<sequence>MKQSTAFGFVLRFCKPAVMFPVLFSLCLVGITYVALADKVCPRPPEVPLATININKEAYLPGEDIVYQCNPGYIPQSGSRRYICPSSGIWPTVIFKCIPKKCPYPGPLNNGEIHITDLNYLSVINFSCNTGFVLEGPTSSQCQVDGSWSASLPKCHSVICPPPPVSEFGVLSYHKIESGETFVFQERIRFSCLLPFAMFGSETATCQADGSWTPLPECKSVECPHPEPIEHGFINFALRNTFHYQDTVSYGCNPPYTLDEASESRCEKTGTWSNKPTCKAPCNIPVSKATVLYNGQKIKVKKLNSIQHAETIWFFCKSKTEDCSYKTPTQCIDGQLSIPDCYEEHNWIVSWFKKDPAGMSPCRN</sequence>
<dbReference type="SMART" id="SM00032">
    <property type="entry name" value="CCP"/>
    <property type="match status" value="4"/>
</dbReference>
<dbReference type="EMBL" id="IACK01234350">
    <property type="protein sequence ID" value="LAA98640.1"/>
    <property type="molecule type" value="Transcribed_RNA"/>
</dbReference>
<keyword evidence="4" id="KW-0964">Secreted</keyword>
<dbReference type="AlphaFoldDB" id="A0A2D4JQD0"/>
<evidence type="ECO:0000256" key="4">
    <source>
        <dbReference type="ARBA" id="ARBA00022525"/>
    </source>
</evidence>
<comment type="subcellular location">
    <subcellularLocation>
        <location evidence="2">Secreted</location>
    </subcellularLocation>
</comment>
<dbReference type="PANTHER" id="PTHR19325">
    <property type="entry name" value="COMPLEMENT COMPONENT-RELATED SUSHI DOMAIN-CONTAINING"/>
    <property type="match status" value="1"/>
</dbReference>
<dbReference type="CDD" id="cd00033">
    <property type="entry name" value="CCP"/>
    <property type="match status" value="4"/>
</dbReference>
<dbReference type="InterPro" id="IPR015104">
    <property type="entry name" value="Sushi_2"/>
</dbReference>
<protein>
    <recommendedName>
        <fullName evidence="3">Beta-2-glycoprotein 1</fullName>
    </recommendedName>
    <alternativeName>
        <fullName evidence="11">Apolipoprotein H</fullName>
    </alternativeName>
    <alternativeName>
        <fullName evidence="12">Beta-2-glycoprotein I</fullName>
    </alternativeName>
</protein>
<evidence type="ECO:0000256" key="3">
    <source>
        <dbReference type="ARBA" id="ARBA00020104"/>
    </source>
</evidence>
<evidence type="ECO:0000256" key="1">
    <source>
        <dbReference type="ARBA" id="ARBA00003651"/>
    </source>
</evidence>
<evidence type="ECO:0000256" key="12">
    <source>
        <dbReference type="ARBA" id="ARBA00033414"/>
    </source>
</evidence>
<reference evidence="15" key="1">
    <citation type="submission" date="2017-07" db="EMBL/GenBank/DDBJ databases">
        <authorList>
            <person name="Mikheyev A."/>
            <person name="Grau M."/>
        </authorList>
    </citation>
    <scope>NUCLEOTIDE SEQUENCE</scope>
    <source>
        <tissue evidence="15">Venom_gland</tissue>
    </source>
</reference>
<comment type="caution">
    <text evidence="13">Lacks conserved residue(s) required for the propagation of feature annotation.</text>
</comment>
<evidence type="ECO:0000256" key="8">
    <source>
        <dbReference type="ARBA" id="ARBA00022737"/>
    </source>
</evidence>
<dbReference type="GO" id="GO:0008201">
    <property type="term" value="F:heparin binding"/>
    <property type="evidence" value="ECO:0007669"/>
    <property type="project" value="UniProtKB-KW"/>
</dbReference>
<feature type="disulfide bond" evidence="13">
    <location>
        <begin position="223"/>
        <end position="266"/>
    </location>
</feature>
<dbReference type="SUPFAM" id="SSF57535">
    <property type="entry name" value="Complement control module/SCR domain"/>
    <property type="match status" value="5"/>
</dbReference>
<comment type="function">
    <text evidence="1">Binds to various kinds of negatively charged substances such as heparin, phospholipids, and dextran sulfate. May prevent activation of the intrinsic blood coagulation cascade by binding to phospholipids on the surface of damaged cells.</text>
</comment>
<feature type="domain" description="Sushi" evidence="14">
    <location>
        <begin position="158"/>
        <end position="220"/>
    </location>
</feature>
<evidence type="ECO:0000256" key="6">
    <source>
        <dbReference type="ARBA" id="ARBA00022674"/>
    </source>
</evidence>
<evidence type="ECO:0000256" key="9">
    <source>
        <dbReference type="ARBA" id="ARBA00023157"/>
    </source>
</evidence>
<reference evidence="15" key="2">
    <citation type="submission" date="2017-11" db="EMBL/GenBank/DDBJ databases">
        <title>Coralsnake Venomics: Analyses of Venom Gland Transcriptomes and Proteomes of Six Brazilian Taxa.</title>
        <authorList>
            <person name="Aird S.D."/>
            <person name="Jorge da Silva N."/>
            <person name="Qiu L."/>
            <person name="Villar-Briones A."/>
            <person name="Aparecida-Saddi V."/>
            <person name="Campos-Telles M.P."/>
            <person name="Grau M."/>
            <person name="Mikheyev A.S."/>
        </authorList>
    </citation>
    <scope>NUCLEOTIDE SEQUENCE</scope>
    <source>
        <tissue evidence="15">Venom_gland</tissue>
    </source>
</reference>
<organism evidence="15">
    <name type="scientific">Micrurus lemniscatus lemniscatus</name>
    <dbReference type="NCBI Taxonomy" id="129467"/>
    <lineage>
        <taxon>Eukaryota</taxon>
        <taxon>Metazoa</taxon>
        <taxon>Chordata</taxon>
        <taxon>Craniata</taxon>
        <taxon>Vertebrata</taxon>
        <taxon>Euteleostomi</taxon>
        <taxon>Lepidosauria</taxon>
        <taxon>Squamata</taxon>
        <taxon>Bifurcata</taxon>
        <taxon>Unidentata</taxon>
        <taxon>Episquamata</taxon>
        <taxon>Toxicofera</taxon>
        <taxon>Serpentes</taxon>
        <taxon>Colubroidea</taxon>
        <taxon>Elapidae</taxon>
        <taxon>Elapinae</taxon>
        <taxon>Micrurus</taxon>
    </lineage>
</organism>
<evidence type="ECO:0000313" key="15">
    <source>
        <dbReference type="EMBL" id="LAA98640.1"/>
    </source>
</evidence>
<keyword evidence="5 13" id="KW-0768">Sushi</keyword>
<evidence type="ECO:0000256" key="2">
    <source>
        <dbReference type="ARBA" id="ARBA00004613"/>
    </source>
</evidence>
<feature type="disulfide bond" evidence="13">
    <location>
        <begin position="41"/>
        <end position="84"/>
    </location>
</feature>
<keyword evidence="10" id="KW-0325">Glycoprotein</keyword>
<evidence type="ECO:0000256" key="11">
    <source>
        <dbReference type="ARBA" id="ARBA00029855"/>
    </source>
</evidence>
<dbReference type="PROSITE" id="PS50923">
    <property type="entry name" value="SUSHI"/>
    <property type="match status" value="4"/>
</dbReference>
<feature type="disulfide bond" evidence="13">
    <location>
        <begin position="128"/>
        <end position="155"/>
    </location>
</feature>
<dbReference type="InterPro" id="IPR000436">
    <property type="entry name" value="Sushi_SCR_CCP_dom"/>
</dbReference>
<dbReference type="GO" id="GO:0005576">
    <property type="term" value="C:extracellular region"/>
    <property type="evidence" value="ECO:0007669"/>
    <property type="project" value="UniProtKB-SubCell"/>
</dbReference>
<feature type="domain" description="Sushi" evidence="14">
    <location>
        <begin position="100"/>
        <end position="157"/>
    </location>
</feature>
<dbReference type="Pfam" id="PF00084">
    <property type="entry name" value="Sushi"/>
    <property type="match status" value="4"/>
</dbReference>
<evidence type="ECO:0000259" key="14">
    <source>
        <dbReference type="PROSITE" id="PS50923"/>
    </source>
</evidence>
<dbReference type="PANTHER" id="PTHR19325:SF549">
    <property type="entry name" value="BETA-2-GLYCOPROTEIN 1"/>
    <property type="match status" value="1"/>
</dbReference>
<dbReference type="Gene3D" id="2.10.70.10">
    <property type="entry name" value="Complement Module, domain 1"/>
    <property type="match status" value="5"/>
</dbReference>
<name>A0A2D4JQD0_MICLE</name>
<evidence type="ECO:0000256" key="13">
    <source>
        <dbReference type="PROSITE-ProRule" id="PRU00302"/>
    </source>
</evidence>
<proteinExistence type="predicted"/>